<dbReference type="PROSITE" id="PS51421">
    <property type="entry name" value="RAS"/>
    <property type="match status" value="1"/>
</dbReference>
<dbReference type="CDD" id="cd00154">
    <property type="entry name" value="Rab"/>
    <property type="match status" value="1"/>
</dbReference>
<comment type="caution">
    <text evidence="2">The sequence shown here is derived from an EMBL/GenBank/DDBJ whole genome shotgun (WGS) entry which is preliminary data.</text>
</comment>
<dbReference type="NCBIfam" id="TIGR00231">
    <property type="entry name" value="small_GTP"/>
    <property type="match status" value="1"/>
</dbReference>
<dbReference type="InterPro" id="IPR005225">
    <property type="entry name" value="Small_GTP-bd"/>
</dbReference>
<evidence type="ECO:0000313" key="3">
    <source>
        <dbReference type="Proteomes" id="UP000692954"/>
    </source>
</evidence>
<gene>
    <name evidence="2" type="ORF">PSON_ATCC_30995.1.T0230279</name>
</gene>
<dbReference type="AlphaFoldDB" id="A0A8S1LNB2"/>
<evidence type="ECO:0000313" key="2">
    <source>
        <dbReference type="EMBL" id="CAD8067915.1"/>
    </source>
</evidence>
<dbReference type="OrthoDB" id="25896at2759"/>
<name>A0A8S1LNB2_9CILI</name>
<sequence>MSDQQIVIKYMLIGSNMVGKSAFLARFCENRYLQIYEESKGVDFKQKIYDNGKCKICIFDTPGTMNLRYSSYGFYKGAFGFILIFDMSRPQTLQDLRDDFSKIASQSSQYAQLILVGNKSDSEVNQEYIETQREAQKMANELHIPYFEISCLTGQNVDLVIEDLTKRVLIQIGNGNLGSKSGNQTQNRQKDENIRSENGCCCSIF</sequence>
<dbReference type="GO" id="GO:0005525">
    <property type="term" value="F:GTP binding"/>
    <property type="evidence" value="ECO:0007669"/>
    <property type="project" value="InterPro"/>
</dbReference>
<keyword evidence="3" id="KW-1185">Reference proteome</keyword>
<dbReference type="Proteomes" id="UP000692954">
    <property type="component" value="Unassembled WGS sequence"/>
</dbReference>
<keyword evidence="1" id="KW-0547">Nucleotide-binding</keyword>
<dbReference type="InterPro" id="IPR001806">
    <property type="entry name" value="Small_GTPase"/>
</dbReference>
<organism evidence="2 3">
    <name type="scientific">Paramecium sonneborni</name>
    <dbReference type="NCBI Taxonomy" id="65129"/>
    <lineage>
        <taxon>Eukaryota</taxon>
        <taxon>Sar</taxon>
        <taxon>Alveolata</taxon>
        <taxon>Ciliophora</taxon>
        <taxon>Intramacronucleata</taxon>
        <taxon>Oligohymenophorea</taxon>
        <taxon>Peniculida</taxon>
        <taxon>Parameciidae</taxon>
        <taxon>Paramecium</taxon>
    </lineage>
</organism>
<dbReference type="EMBL" id="CAJJDN010000023">
    <property type="protein sequence ID" value="CAD8067915.1"/>
    <property type="molecule type" value="Genomic_DNA"/>
</dbReference>
<protein>
    <submittedName>
        <fullName evidence="2">Uncharacterized protein</fullName>
    </submittedName>
</protein>
<dbReference type="GO" id="GO:0003924">
    <property type="term" value="F:GTPase activity"/>
    <property type="evidence" value="ECO:0007669"/>
    <property type="project" value="InterPro"/>
</dbReference>
<reference evidence="2" key="1">
    <citation type="submission" date="2021-01" db="EMBL/GenBank/DDBJ databases">
        <authorList>
            <consortium name="Genoscope - CEA"/>
            <person name="William W."/>
        </authorList>
    </citation>
    <scope>NUCLEOTIDE SEQUENCE</scope>
</reference>
<dbReference type="FunFam" id="3.40.50.300:FF:003801">
    <property type="entry name" value="Ras-related protein RabY"/>
    <property type="match status" value="1"/>
</dbReference>
<dbReference type="PANTHER" id="PTHR47978">
    <property type="match status" value="1"/>
</dbReference>
<proteinExistence type="predicted"/>
<accession>A0A8S1LNB2</accession>
<dbReference type="SMART" id="SM00175">
    <property type="entry name" value="RAB"/>
    <property type="match status" value="1"/>
</dbReference>
<dbReference type="Pfam" id="PF00071">
    <property type="entry name" value="Ras"/>
    <property type="match status" value="1"/>
</dbReference>
<dbReference type="SMART" id="SM00173">
    <property type="entry name" value="RAS"/>
    <property type="match status" value="1"/>
</dbReference>
<dbReference type="PROSITE" id="PS51419">
    <property type="entry name" value="RAB"/>
    <property type="match status" value="1"/>
</dbReference>
<evidence type="ECO:0000256" key="1">
    <source>
        <dbReference type="ARBA" id="ARBA00022741"/>
    </source>
</evidence>